<evidence type="ECO:0000313" key="10">
    <source>
        <dbReference type="EMBL" id="CAD7284287.1"/>
    </source>
</evidence>
<feature type="transmembrane region" description="Helical" evidence="8">
    <location>
        <begin position="30"/>
        <end position="49"/>
    </location>
</feature>
<dbReference type="SUPFAM" id="SSF111352">
    <property type="entry name" value="Ammonium transporter"/>
    <property type="match status" value="1"/>
</dbReference>
<dbReference type="AlphaFoldDB" id="A0A7R9BZ64"/>
<evidence type="ECO:0000256" key="5">
    <source>
        <dbReference type="ARBA" id="ARBA00022989"/>
    </source>
</evidence>
<comment type="subcellular location">
    <subcellularLocation>
        <location evidence="1">Membrane</location>
        <topology evidence="1">Multi-pass membrane protein</topology>
    </subcellularLocation>
</comment>
<reference evidence="10" key="1">
    <citation type="submission" date="2020-11" db="EMBL/GenBank/DDBJ databases">
        <authorList>
            <person name="Tran Van P."/>
        </authorList>
    </citation>
    <scope>NUCLEOTIDE SEQUENCE</scope>
</reference>
<dbReference type="PROSITE" id="PS01219">
    <property type="entry name" value="AMMONIUM_TRANSP"/>
    <property type="match status" value="1"/>
</dbReference>
<dbReference type="GO" id="GO:0005886">
    <property type="term" value="C:plasma membrane"/>
    <property type="evidence" value="ECO:0007669"/>
    <property type="project" value="TreeGrafter"/>
</dbReference>
<dbReference type="InterPro" id="IPR029020">
    <property type="entry name" value="Ammonium/urea_transptr"/>
</dbReference>
<dbReference type="PANTHER" id="PTHR11730:SF6">
    <property type="entry name" value="AMMONIUM TRANSPORTER"/>
    <property type="match status" value="1"/>
</dbReference>
<keyword evidence="7" id="KW-0924">Ammonia transport</keyword>
<evidence type="ECO:0000256" key="8">
    <source>
        <dbReference type="SAM" id="Phobius"/>
    </source>
</evidence>
<dbReference type="Gene3D" id="1.10.3430.10">
    <property type="entry name" value="Ammonium transporter AmtB like domains"/>
    <property type="match status" value="1"/>
</dbReference>
<dbReference type="PANTHER" id="PTHR11730">
    <property type="entry name" value="AMMONIUM TRANSPORTER"/>
    <property type="match status" value="1"/>
</dbReference>
<keyword evidence="6 8" id="KW-0472">Membrane</keyword>
<dbReference type="InterPro" id="IPR018047">
    <property type="entry name" value="Ammonium_transpt_CS"/>
</dbReference>
<name>A0A7R9BZ64_9CRUS</name>
<dbReference type="InterPro" id="IPR024041">
    <property type="entry name" value="NH4_transpt_AmtB-like_dom"/>
</dbReference>
<evidence type="ECO:0000259" key="9">
    <source>
        <dbReference type="Pfam" id="PF00909"/>
    </source>
</evidence>
<feature type="transmembrane region" description="Helical" evidence="8">
    <location>
        <begin position="108"/>
        <end position="128"/>
    </location>
</feature>
<evidence type="ECO:0000313" key="11">
    <source>
        <dbReference type="Proteomes" id="UP000678499"/>
    </source>
</evidence>
<dbReference type="GO" id="GO:0097272">
    <property type="term" value="P:ammonium homeostasis"/>
    <property type="evidence" value="ECO:0007669"/>
    <property type="project" value="TreeGrafter"/>
</dbReference>
<dbReference type="Pfam" id="PF00909">
    <property type="entry name" value="Ammonium_transp"/>
    <property type="match status" value="1"/>
</dbReference>
<evidence type="ECO:0000256" key="3">
    <source>
        <dbReference type="ARBA" id="ARBA00022448"/>
    </source>
</evidence>
<accession>A0A7R9BZ64</accession>
<keyword evidence="11" id="KW-1185">Reference proteome</keyword>
<evidence type="ECO:0000256" key="4">
    <source>
        <dbReference type="ARBA" id="ARBA00022692"/>
    </source>
</evidence>
<feature type="transmembrane region" description="Helical" evidence="8">
    <location>
        <begin position="173"/>
        <end position="194"/>
    </location>
</feature>
<keyword evidence="3" id="KW-0813">Transport</keyword>
<feature type="transmembrane region" description="Helical" evidence="8">
    <location>
        <begin position="135"/>
        <end position="153"/>
    </location>
</feature>
<comment type="similarity">
    <text evidence="2">Belongs to the ammonia transporter channel (TC 1.A.11.2) family.</text>
</comment>
<dbReference type="GO" id="GO:0008519">
    <property type="term" value="F:ammonium channel activity"/>
    <property type="evidence" value="ECO:0007669"/>
    <property type="project" value="InterPro"/>
</dbReference>
<keyword evidence="4 8" id="KW-0812">Transmembrane</keyword>
<evidence type="ECO:0000256" key="7">
    <source>
        <dbReference type="ARBA" id="ARBA00023177"/>
    </source>
</evidence>
<evidence type="ECO:0000256" key="6">
    <source>
        <dbReference type="ARBA" id="ARBA00023136"/>
    </source>
</evidence>
<sequence>MIDQNDTLILSNLEDVRNHLIHVEESMDDFFIVTMSIIIFFMQAGFAFMEAGAVRSKNTVNILIKNLLDMLMGGIAYWLIGFPLAFGKGNAFMGWTYWASVGLPDRKMAQWFFDFVHAATASTLVSGSLAERCNFYAYLIYSVLITGIVYPIASHWTWAPNGWLHTSPFKDYAGGGVVHMTGGVCSLVGAALMGPRINRFHSKTGEPQDIRGHSVPLLALGGFILLFGFMAFAAGFRGHISKTGDGAVVSRAILNSLLGACGGGTGALMSHRAGCFGPVHTWSFLMTMNGALAGMVRKNKVAYGRCKKKKSSECMKIS</sequence>
<feature type="transmembrane region" description="Helical" evidence="8">
    <location>
        <begin position="215"/>
        <end position="236"/>
    </location>
</feature>
<dbReference type="Proteomes" id="UP000678499">
    <property type="component" value="Unassembled WGS sequence"/>
</dbReference>
<dbReference type="OrthoDB" id="534912at2759"/>
<protein>
    <recommendedName>
        <fullName evidence="9">Ammonium transporter AmtB-like domain-containing protein</fullName>
    </recommendedName>
</protein>
<gene>
    <name evidence="10" type="ORF">NMOB1V02_LOCUS11894</name>
</gene>
<keyword evidence="5 8" id="KW-1133">Transmembrane helix</keyword>
<feature type="transmembrane region" description="Helical" evidence="8">
    <location>
        <begin position="70"/>
        <end position="88"/>
    </location>
</feature>
<evidence type="ECO:0000256" key="1">
    <source>
        <dbReference type="ARBA" id="ARBA00004141"/>
    </source>
</evidence>
<organism evidence="10">
    <name type="scientific">Notodromas monacha</name>
    <dbReference type="NCBI Taxonomy" id="399045"/>
    <lineage>
        <taxon>Eukaryota</taxon>
        <taxon>Metazoa</taxon>
        <taxon>Ecdysozoa</taxon>
        <taxon>Arthropoda</taxon>
        <taxon>Crustacea</taxon>
        <taxon>Oligostraca</taxon>
        <taxon>Ostracoda</taxon>
        <taxon>Podocopa</taxon>
        <taxon>Podocopida</taxon>
        <taxon>Cypridocopina</taxon>
        <taxon>Cypridoidea</taxon>
        <taxon>Cyprididae</taxon>
        <taxon>Notodromas</taxon>
    </lineage>
</organism>
<evidence type="ECO:0000256" key="2">
    <source>
        <dbReference type="ARBA" id="ARBA00005887"/>
    </source>
</evidence>
<proteinExistence type="inferred from homology"/>
<dbReference type="EMBL" id="OA889672">
    <property type="protein sequence ID" value="CAD7284287.1"/>
    <property type="molecule type" value="Genomic_DNA"/>
</dbReference>
<dbReference type="EMBL" id="CAJPEX010007635">
    <property type="protein sequence ID" value="CAG0924439.1"/>
    <property type="molecule type" value="Genomic_DNA"/>
</dbReference>
<feature type="domain" description="Ammonium transporter AmtB-like" evidence="9">
    <location>
        <begin position="31"/>
        <end position="296"/>
    </location>
</feature>